<proteinExistence type="predicted"/>
<accession>A0ABN5XJM6</accession>
<evidence type="ECO:0000313" key="1">
    <source>
        <dbReference type="EMBL" id="BBL68903.1"/>
    </source>
</evidence>
<keyword evidence="2" id="KW-1185">Reference proteome</keyword>
<dbReference type="Proteomes" id="UP000824969">
    <property type="component" value="Chromosome"/>
</dbReference>
<gene>
    <name evidence="1" type="ORF">MchiMG62_20840</name>
</gene>
<sequence length="208" mass="23935">MERDPNRLPREVEELIFRLYFITGDPHDTTESGYVTYSESISNIIPDMEPDPYYGPLVQIKEDRTKREDRILREIVKSEDQIELITGIKAGAKGHLLDLSIFVNWFLLDISHRLEFDLHFTITTTFNTRQPNAFARLWAYSGEDGPIYRMLLKAADCANMVESLPTRGSPIWTILPVLLNMFQGGANFARDDSTYEDIHLISDAYEGQ</sequence>
<protein>
    <submittedName>
        <fullName evidence="1">Uncharacterized protein</fullName>
    </submittedName>
</protein>
<name>A0ABN5XJM6_9EURY</name>
<evidence type="ECO:0000313" key="2">
    <source>
        <dbReference type="Proteomes" id="UP000824969"/>
    </source>
</evidence>
<reference evidence="1 2" key="1">
    <citation type="submission" date="2019-06" db="EMBL/GenBank/DDBJ databases">
        <title>Complete genome sequence of Methanoculleus chikugoensis strain MG62.</title>
        <authorList>
            <person name="Asakawa S."/>
            <person name="Dianou D."/>
        </authorList>
    </citation>
    <scope>NUCLEOTIDE SEQUENCE [LARGE SCALE GENOMIC DNA]</scope>
    <source>
        <strain evidence="1 2">MG62</strain>
    </source>
</reference>
<organism evidence="1 2">
    <name type="scientific">Methanoculleus chikugoensis</name>
    <dbReference type="NCBI Taxonomy" id="118126"/>
    <lineage>
        <taxon>Archaea</taxon>
        <taxon>Methanobacteriati</taxon>
        <taxon>Methanobacteriota</taxon>
        <taxon>Stenosarchaea group</taxon>
        <taxon>Methanomicrobia</taxon>
        <taxon>Methanomicrobiales</taxon>
        <taxon>Methanomicrobiaceae</taxon>
        <taxon>Methanoculleus</taxon>
    </lineage>
</organism>
<dbReference type="EMBL" id="AP019781">
    <property type="protein sequence ID" value="BBL68903.1"/>
    <property type="molecule type" value="Genomic_DNA"/>
</dbReference>